<protein>
    <submittedName>
        <fullName evidence="2">Uncharacterized protein</fullName>
    </submittedName>
</protein>
<evidence type="ECO:0000313" key="3">
    <source>
        <dbReference type="Proteomes" id="UP000305067"/>
    </source>
</evidence>
<accession>A0A5C3QUQ3</accession>
<gene>
    <name evidence="2" type="ORF">BDV98DRAFT_359942</name>
</gene>
<proteinExistence type="predicted"/>
<reference evidence="2 3" key="1">
    <citation type="journal article" date="2019" name="Nat. Ecol. Evol.">
        <title>Megaphylogeny resolves global patterns of mushroom evolution.</title>
        <authorList>
            <person name="Varga T."/>
            <person name="Krizsan K."/>
            <person name="Foldi C."/>
            <person name="Dima B."/>
            <person name="Sanchez-Garcia M."/>
            <person name="Sanchez-Ramirez S."/>
            <person name="Szollosi G.J."/>
            <person name="Szarkandi J.G."/>
            <person name="Papp V."/>
            <person name="Albert L."/>
            <person name="Andreopoulos W."/>
            <person name="Angelini C."/>
            <person name="Antonin V."/>
            <person name="Barry K.W."/>
            <person name="Bougher N.L."/>
            <person name="Buchanan P."/>
            <person name="Buyck B."/>
            <person name="Bense V."/>
            <person name="Catcheside P."/>
            <person name="Chovatia M."/>
            <person name="Cooper J."/>
            <person name="Damon W."/>
            <person name="Desjardin D."/>
            <person name="Finy P."/>
            <person name="Geml J."/>
            <person name="Haridas S."/>
            <person name="Hughes K."/>
            <person name="Justo A."/>
            <person name="Karasinski D."/>
            <person name="Kautmanova I."/>
            <person name="Kiss B."/>
            <person name="Kocsube S."/>
            <person name="Kotiranta H."/>
            <person name="LaButti K.M."/>
            <person name="Lechner B.E."/>
            <person name="Liimatainen K."/>
            <person name="Lipzen A."/>
            <person name="Lukacs Z."/>
            <person name="Mihaltcheva S."/>
            <person name="Morgado L.N."/>
            <person name="Niskanen T."/>
            <person name="Noordeloos M.E."/>
            <person name="Ohm R.A."/>
            <person name="Ortiz-Santana B."/>
            <person name="Ovrebo C."/>
            <person name="Racz N."/>
            <person name="Riley R."/>
            <person name="Savchenko A."/>
            <person name="Shiryaev A."/>
            <person name="Soop K."/>
            <person name="Spirin V."/>
            <person name="Szebenyi C."/>
            <person name="Tomsovsky M."/>
            <person name="Tulloss R.E."/>
            <person name="Uehling J."/>
            <person name="Grigoriev I.V."/>
            <person name="Vagvolgyi C."/>
            <person name="Papp T."/>
            <person name="Martin F.M."/>
            <person name="Miettinen O."/>
            <person name="Hibbett D.S."/>
            <person name="Nagy L.G."/>
        </authorList>
    </citation>
    <scope>NUCLEOTIDE SEQUENCE [LARGE SCALE GENOMIC DNA]</scope>
    <source>
        <strain evidence="2 3">CBS 309.79</strain>
    </source>
</reference>
<keyword evidence="3" id="KW-1185">Reference proteome</keyword>
<feature type="compositionally biased region" description="Polar residues" evidence="1">
    <location>
        <begin position="76"/>
        <end position="89"/>
    </location>
</feature>
<evidence type="ECO:0000256" key="1">
    <source>
        <dbReference type="SAM" id="MobiDB-lite"/>
    </source>
</evidence>
<organism evidence="2 3">
    <name type="scientific">Pterulicium gracile</name>
    <dbReference type="NCBI Taxonomy" id="1884261"/>
    <lineage>
        <taxon>Eukaryota</taxon>
        <taxon>Fungi</taxon>
        <taxon>Dikarya</taxon>
        <taxon>Basidiomycota</taxon>
        <taxon>Agaricomycotina</taxon>
        <taxon>Agaricomycetes</taxon>
        <taxon>Agaricomycetidae</taxon>
        <taxon>Agaricales</taxon>
        <taxon>Pleurotineae</taxon>
        <taxon>Pterulaceae</taxon>
        <taxon>Pterulicium</taxon>
    </lineage>
</organism>
<dbReference type="AlphaFoldDB" id="A0A5C3QUQ3"/>
<dbReference type="EMBL" id="ML178819">
    <property type="protein sequence ID" value="TFL04079.1"/>
    <property type="molecule type" value="Genomic_DNA"/>
</dbReference>
<evidence type="ECO:0000313" key="2">
    <source>
        <dbReference type="EMBL" id="TFL04079.1"/>
    </source>
</evidence>
<name>A0A5C3QUQ3_9AGAR</name>
<dbReference type="Proteomes" id="UP000305067">
    <property type="component" value="Unassembled WGS sequence"/>
</dbReference>
<sequence>MDAFRSVVYDAVDAYDDCRGVFEEPRFTDSNMIFSVWVEHGRPPLFDFMRDAICLLDADIFASSFWVECLPTAQESSEEPATSGSSQQPAEPLSPVGPDAAQSSESVGSSPKRMKTKHDITTTLHPDLDSRGGFPQTASSGHSPLGAVALGFFGAATDTPSTRSVDSSSAVLANIASVRFKTL</sequence>
<feature type="region of interest" description="Disordered" evidence="1">
    <location>
        <begin position="76"/>
        <end position="117"/>
    </location>
</feature>